<protein>
    <recommendedName>
        <fullName evidence="3">Ig-like domain-containing protein</fullName>
    </recommendedName>
</protein>
<evidence type="ECO:0008006" key="3">
    <source>
        <dbReference type="Google" id="ProtNLM"/>
    </source>
</evidence>
<comment type="caution">
    <text evidence="1">The sequence shown here is derived from an EMBL/GenBank/DDBJ whole genome shotgun (WGS) entry which is preliminary data.</text>
</comment>
<dbReference type="AlphaFoldDB" id="A0AAV4I7B8"/>
<dbReference type="Proteomes" id="UP000762676">
    <property type="component" value="Unassembled WGS sequence"/>
</dbReference>
<gene>
    <name evidence="1" type="ORF">ElyMa_006497700</name>
</gene>
<keyword evidence="2" id="KW-1185">Reference proteome</keyword>
<evidence type="ECO:0000313" key="2">
    <source>
        <dbReference type="Proteomes" id="UP000762676"/>
    </source>
</evidence>
<name>A0AAV4I7B8_9GAST</name>
<reference evidence="1 2" key="1">
    <citation type="journal article" date="2021" name="Elife">
        <title>Chloroplast acquisition without the gene transfer in kleptoplastic sea slugs, Plakobranchus ocellatus.</title>
        <authorList>
            <person name="Maeda T."/>
            <person name="Takahashi S."/>
            <person name="Yoshida T."/>
            <person name="Shimamura S."/>
            <person name="Takaki Y."/>
            <person name="Nagai Y."/>
            <person name="Toyoda A."/>
            <person name="Suzuki Y."/>
            <person name="Arimoto A."/>
            <person name="Ishii H."/>
            <person name="Satoh N."/>
            <person name="Nishiyama T."/>
            <person name="Hasebe M."/>
            <person name="Maruyama T."/>
            <person name="Minagawa J."/>
            <person name="Obokata J."/>
            <person name="Shigenobu S."/>
        </authorList>
    </citation>
    <scope>NUCLEOTIDE SEQUENCE [LARGE SCALE GENOMIC DNA]</scope>
</reference>
<sequence length="95" mass="10808">MCREERADYGVYTCHVTDKRSPPCLSVSMLNMSQCQHNARPGWMSVWLPRVGQHWAAELARRPPLRALKRHGLPVAFITAGNTHDKLQISSRGIR</sequence>
<evidence type="ECO:0000313" key="1">
    <source>
        <dbReference type="EMBL" id="GFS04551.1"/>
    </source>
</evidence>
<organism evidence="1 2">
    <name type="scientific">Elysia marginata</name>
    <dbReference type="NCBI Taxonomy" id="1093978"/>
    <lineage>
        <taxon>Eukaryota</taxon>
        <taxon>Metazoa</taxon>
        <taxon>Spiralia</taxon>
        <taxon>Lophotrochozoa</taxon>
        <taxon>Mollusca</taxon>
        <taxon>Gastropoda</taxon>
        <taxon>Heterobranchia</taxon>
        <taxon>Euthyneura</taxon>
        <taxon>Panpulmonata</taxon>
        <taxon>Sacoglossa</taxon>
        <taxon>Placobranchoidea</taxon>
        <taxon>Plakobranchidae</taxon>
        <taxon>Elysia</taxon>
    </lineage>
</organism>
<dbReference type="EMBL" id="BMAT01013036">
    <property type="protein sequence ID" value="GFS04551.1"/>
    <property type="molecule type" value="Genomic_DNA"/>
</dbReference>
<accession>A0AAV4I7B8</accession>
<proteinExistence type="predicted"/>